<feature type="non-terminal residue" evidence="2">
    <location>
        <position position="1"/>
    </location>
</feature>
<evidence type="ECO:0000313" key="2">
    <source>
        <dbReference type="EMBL" id="CEK97553.1"/>
    </source>
</evidence>
<accession>A0A0B7BX69</accession>
<dbReference type="AlphaFoldDB" id="A0A0B7BX69"/>
<feature type="non-terminal residue" evidence="2">
    <location>
        <position position="123"/>
    </location>
</feature>
<reference evidence="2" key="1">
    <citation type="submission" date="2014-12" db="EMBL/GenBank/DDBJ databases">
        <title>Insight into the proteome of Arion vulgaris.</title>
        <authorList>
            <person name="Aradska J."/>
            <person name="Bulat T."/>
            <person name="Smidak R."/>
            <person name="Sarate P."/>
            <person name="Gangsoo J."/>
            <person name="Sialana F."/>
            <person name="Bilban M."/>
            <person name="Lubec G."/>
        </authorList>
    </citation>
    <scope>NUCLEOTIDE SEQUENCE</scope>
    <source>
        <tissue evidence="2">Skin</tissue>
    </source>
</reference>
<sequence length="123" mass="14146">VQSPQGTVNDHSYKFQSRNSYNQDQNLESMSQAVVQDHIQGWYQRKLMEAAQRLRQSQNYIQQDKKIDVYHHPGHIALSRTGFSGHSYNIEQSIGASSQHKSPATDFQSLNSVEYCSRPQSFQ</sequence>
<name>A0A0B7BX69_9EUPU</name>
<organism evidence="2">
    <name type="scientific">Arion vulgaris</name>
    <dbReference type="NCBI Taxonomy" id="1028688"/>
    <lineage>
        <taxon>Eukaryota</taxon>
        <taxon>Metazoa</taxon>
        <taxon>Spiralia</taxon>
        <taxon>Lophotrochozoa</taxon>
        <taxon>Mollusca</taxon>
        <taxon>Gastropoda</taxon>
        <taxon>Heterobranchia</taxon>
        <taxon>Euthyneura</taxon>
        <taxon>Panpulmonata</taxon>
        <taxon>Eupulmonata</taxon>
        <taxon>Stylommatophora</taxon>
        <taxon>Helicina</taxon>
        <taxon>Arionoidea</taxon>
        <taxon>Arionidae</taxon>
        <taxon>Arion</taxon>
    </lineage>
</organism>
<feature type="region of interest" description="Disordered" evidence="1">
    <location>
        <begin position="1"/>
        <end position="26"/>
    </location>
</feature>
<evidence type="ECO:0000256" key="1">
    <source>
        <dbReference type="SAM" id="MobiDB-lite"/>
    </source>
</evidence>
<protein>
    <submittedName>
        <fullName evidence="2">Uncharacterized protein</fullName>
    </submittedName>
</protein>
<gene>
    <name evidence="2" type="primary">ORF216161</name>
</gene>
<dbReference type="EMBL" id="HACG01050688">
    <property type="protein sequence ID" value="CEK97553.1"/>
    <property type="molecule type" value="Transcribed_RNA"/>
</dbReference>
<proteinExistence type="predicted"/>